<accession>A0A8E2FB37</accession>
<dbReference type="InterPro" id="IPR038883">
    <property type="entry name" value="AN11006-like"/>
</dbReference>
<sequence length="431" mass="48328">MDPMDVSDSTPNPTTSPRCRSRLCTSTGKIVVAQSHCGCDSSMDIRALEVENQILIDRLNAKDREIMALEEQNKAAIDVIHSMRELVLRPITIGKSSRPVNSTSLCSYIDYQHVTAKSDPPYSHFVHLPGELRNIIYECALVSAHPIDIWPITQETDDKRGGHDAMLKENLKGINVNLLQVSRQIYLEATGIFYGHNAFRFSDEYASIAMVIFFESIGSNCRYITNVSAHVSFNDRSAYALYDLGTEHDIRMEAEFIVLCRRFGRPSFNSLLGPSFDEIHSSEVRAEAIVRRLPALRFFSLVVPHYVVLRVSAMTGQLLTDMGFPEEDAEMVETELTTYQAYLQENMFKAAEAMGAKVKSTLIFLRRHPSFPATSDGLNLDDDGEMGRNGSKKEYKTLGWDIKYGSYGCPEIGISYVVDKEACVASAKEEQ</sequence>
<keyword evidence="3" id="KW-1185">Reference proteome</keyword>
<evidence type="ECO:0000313" key="3">
    <source>
        <dbReference type="Proteomes" id="UP000250140"/>
    </source>
</evidence>
<gene>
    <name evidence="2" type="ORF">AOQ84DRAFT_223911</name>
</gene>
<feature type="coiled-coil region" evidence="1">
    <location>
        <begin position="45"/>
        <end position="79"/>
    </location>
</feature>
<dbReference type="OrthoDB" id="5272396at2759"/>
<dbReference type="PANTHER" id="PTHR42085">
    <property type="entry name" value="F-BOX DOMAIN-CONTAINING PROTEIN"/>
    <property type="match status" value="1"/>
</dbReference>
<proteinExistence type="predicted"/>
<name>A0A8E2FB37_9PEZI</name>
<dbReference type="PANTHER" id="PTHR42085:SF1">
    <property type="entry name" value="F-BOX DOMAIN-CONTAINING PROTEIN"/>
    <property type="match status" value="1"/>
</dbReference>
<reference evidence="2 3" key="1">
    <citation type="journal article" date="2016" name="Nat. Commun.">
        <title>Ectomycorrhizal ecology is imprinted in the genome of the dominant symbiotic fungus Cenococcum geophilum.</title>
        <authorList>
            <consortium name="DOE Joint Genome Institute"/>
            <person name="Peter M."/>
            <person name="Kohler A."/>
            <person name="Ohm R.A."/>
            <person name="Kuo A."/>
            <person name="Krutzmann J."/>
            <person name="Morin E."/>
            <person name="Arend M."/>
            <person name="Barry K.W."/>
            <person name="Binder M."/>
            <person name="Choi C."/>
            <person name="Clum A."/>
            <person name="Copeland A."/>
            <person name="Grisel N."/>
            <person name="Haridas S."/>
            <person name="Kipfer T."/>
            <person name="LaButti K."/>
            <person name="Lindquist E."/>
            <person name="Lipzen A."/>
            <person name="Maire R."/>
            <person name="Meier B."/>
            <person name="Mihaltcheva S."/>
            <person name="Molinier V."/>
            <person name="Murat C."/>
            <person name="Poggeler S."/>
            <person name="Quandt C.A."/>
            <person name="Sperisen C."/>
            <person name="Tritt A."/>
            <person name="Tisserant E."/>
            <person name="Crous P.W."/>
            <person name="Henrissat B."/>
            <person name="Nehls U."/>
            <person name="Egli S."/>
            <person name="Spatafora J.W."/>
            <person name="Grigoriev I.V."/>
            <person name="Martin F.M."/>
        </authorList>
    </citation>
    <scope>NUCLEOTIDE SEQUENCE [LARGE SCALE GENOMIC DNA]</scope>
    <source>
        <strain evidence="2 3">CBS 207.34</strain>
    </source>
</reference>
<keyword evidence="1" id="KW-0175">Coiled coil</keyword>
<dbReference type="EMBL" id="KV748657">
    <property type="protein sequence ID" value="OCL13900.1"/>
    <property type="molecule type" value="Genomic_DNA"/>
</dbReference>
<evidence type="ECO:0000256" key="1">
    <source>
        <dbReference type="SAM" id="Coils"/>
    </source>
</evidence>
<dbReference type="AlphaFoldDB" id="A0A8E2FB37"/>
<evidence type="ECO:0000313" key="2">
    <source>
        <dbReference type="EMBL" id="OCL13900.1"/>
    </source>
</evidence>
<dbReference type="Proteomes" id="UP000250140">
    <property type="component" value="Unassembled WGS sequence"/>
</dbReference>
<organism evidence="2 3">
    <name type="scientific">Glonium stellatum</name>
    <dbReference type="NCBI Taxonomy" id="574774"/>
    <lineage>
        <taxon>Eukaryota</taxon>
        <taxon>Fungi</taxon>
        <taxon>Dikarya</taxon>
        <taxon>Ascomycota</taxon>
        <taxon>Pezizomycotina</taxon>
        <taxon>Dothideomycetes</taxon>
        <taxon>Pleosporomycetidae</taxon>
        <taxon>Gloniales</taxon>
        <taxon>Gloniaceae</taxon>
        <taxon>Glonium</taxon>
    </lineage>
</organism>
<protein>
    <submittedName>
        <fullName evidence="2">Uncharacterized protein</fullName>
    </submittedName>
</protein>